<evidence type="ECO:0000256" key="1">
    <source>
        <dbReference type="SAM" id="MobiDB-lite"/>
    </source>
</evidence>
<protein>
    <submittedName>
        <fullName evidence="2">Uncharacterized protein</fullName>
    </submittedName>
</protein>
<accession>A0A078B0F5</accession>
<evidence type="ECO:0000313" key="2">
    <source>
        <dbReference type="EMBL" id="CDW88135.1"/>
    </source>
</evidence>
<organism evidence="2 3">
    <name type="scientific">Stylonychia lemnae</name>
    <name type="common">Ciliate</name>
    <dbReference type="NCBI Taxonomy" id="5949"/>
    <lineage>
        <taxon>Eukaryota</taxon>
        <taxon>Sar</taxon>
        <taxon>Alveolata</taxon>
        <taxon>Ciliophora</taxon>
        <taxon>Intramacronucleata</taxon>
        <taxon>Spirotrichea</taxon>
        <taxon>Stichotrichia</taxon>
        <taxon>Sporadotrichida</taxon>
        <taxon>Oxytrichidae</taxon>
        <taxon>Stylonychinae</taxon>
        <taxon>Stylonychia</taxon>
    </lineage>
</organism>
<feature type="compositionally biased region" description="Basic and acidic residues" evidence="1">
    <location>
        <begin position="230"/>
        <end position="246"/>
    </location>
</feature>
<dbReference type="AlphaFoldDB" id="A0A078B0F5"/>
<keyword evidence="3" id="KW-1185">Reference proteome</keyword>
<feature type="region of interest" description="Disordered" evidence="1">
    <location>
        <begin position="177"/>
        <end position="263"/>
    </location>
</feature>
<name>A0A078B0F5_STYLE</name>
<reference evidence="2 3" key="1">
    <citation type="submission" date="2014-06" db="EMBL/GenBank/DDBJ databases">
        <authorList>
            <person name="Swart Estienne"/>
        </authorList>
    </citation>
    <scope>NUCLEOTIDE SEQUENCE [LARGE SCALE GENOMIC DNA]</scope>
    <source>
        <strain evidence="2 3">130c</strain>
    </source>
</reference>
<evidence type="ECO:0000313" key="3">
    <source>
        <dbReference type="Proteomes" id="UP000039865"/>
    </source>
</evidence>
<sequence>MNEFSHYYSTFSDEENSKSEKFIDINYYEDANYHFEHPEFYQNQPSKRFDQSHINQDQNLVKQDNSIFKQFGNEHLDHNYQISQDNSHLQFEGVFNIGQNHLDSNVDRNSTEKSNQIEQTFQLGIKMEAQEQFNSNSNSYYNLENDTGGQMKKMKNNFESTESSLIHYQSEIANQNHRFDQQTSEERSLASYHDLRSSPQIQPQKQKLELVQKSKIQSYNEQSEKKKRIQKDSKKKSSEKTKSKGPEKKKKKSNQYTEEELDQELEEYTQGEEIIIRQQSQLLELKQTIIDKKELQIQRNRITAQLSRDKKELEFKYLRNRVVYLQNSVNRYETEQVKQAKLRLNEEKEGQCQNQDQLTRIIQSSKSKQLNVKDRIKIESNIKDQSYTKKNSSKLLKPRTSSKITSGLMMAVALVSIICLSANPINQMISPAQTQLHQKIETSQFINGEELKQFNENFFIQFSMNQVNQSIQDSIKHSSSLYQSENSFVTFQSKARHLRGLQLQQNSIQPLVVQEVNKLSLKKDKTTRPLYEDYRDKQGIIYAIDDDDNQTNDFENTTLEQEYKKNIYEQFQRQQKLINNDDLDDFEDQDDYFTKEPAQVQMSCQLQGNLFNMQKINNIKKIIHELYQIIYLFNINYRFDIVVKNQNRNMALNISFNDNEYDTTYQNKVKRQQYEILVTNMKFDGQSIELGSLSA</sequence>
<feature type="compositionally biased region" description="Basic and acidic residues" evidence="1">
    <location>
        <begin position="177"/>
        <end position="196"/>
    </location>
</feature>
<dbReference type="InParanoid" id="A0A078B0F5"/>
<dbReference type="EMBL" id="CCKQ01016263">
    <property type="protein sequence ID" value="CDW88135.1"/>
    <property type="molecule type" value="Genomic_DNA"/>
</dbReference>
<gene>
    <name evidence="2" type="primary">Contig11849.g12668</name>
    <name evidence="2" type="ORF">STYLEM_17252</name>
</gene>
<dbReference type="Proteomes" id="UP000039865">
    <property type="component" value="Unassembled WGS sequence"/>
</dbReference>
<proteinExistence type="predicted"/>